<sequence length="64" mass="6878">MRAVVAVSESRLTDRCYQGVTQWSNTDETLARPVVPPENADAARTSPLSCGGVRAAFDPAITDR</sequence>
<evidence type="ECO:0000313" key="1">
    <source>
        <dbReference type="EMBL" id="GEB56627.1"/>
    </source>
</evidence>
<dbReference type="EMBL" id="BJMN01000013">
    <property type="protein sequence ID" value="GEB56627.1"/>
    <property type="molecule type" value="Genomic_DNA"/>
</dbReference>
<protein>
    <submittedName>
        <fullName evidence="1">Uncharacterized protein</fullName>
    </submittedName>
</protein>
<proteinExistence type="predicted"/>
<dbReference type="AlphaFoldDB" id="A0A4Y3RIY3"/>
<organism evidence="1 2">
    <name type="scientific">Streptomyces gardneri</name>
    <dbReference type="NCBI Taxonomy" id="66892"/>
    <lineage>
        <taxon>Bacteria</taxon>
        <taxon>Bacillati</taxon>
        <taxon>Actinomycetota</taxon>
        <taxon>Actinomycetes</taxon>
        <taxon>Kitasatosporales</taxon>
        <taxon>Streptomycetaceae</taxon>
        <taxon>Streptomyces</taxon>
    </lineage>
</organism>
<keyword evidence="2" id="KW-1185">Reference proteome</keyword>
<dbReference type="Proteomes" id="UP000315226">
    <property type="component" value="Unassembled WGS sequence"/>
</dbReference>
<accession>A0A4Y3RIY3</accession>
<name>A0A4Y3RIY3_9ACTN</name>
<comment type="caution">
    <text evidence="1">The sequence shown here is derived from an EMBL/GenBank/DDBJ whole genome shotgun (WGS) entry which is preliminary data.</text>
</comment>
<evidence type="ECO:0000313" key="2">
    <source>
        <dbReference type="Proteomes" id="UP000315226"/>
    </source>
</evidence>
<gene>
    <name evidence="1" type="ORF">SGA01_22320</name>
</gene>
<reference evidence="1 2" key="1">
    <citation type="submission" date="2019-06" db="EMBL/GenBank/DDBJ databases">
        <title>Whole genome shotgun sequence of Streptomyces gardneri NBRC 12865.</title>
        <authorList>
            <person name="Hosoyama A."/>
            <person name="Uohara A."/>
            <person name="Ohji S."/>
            <person name="Ichikawa N."/>
        </authorList>
    </citation>
    <scope>NUCLEOTIDE SEQUENCE [LARGE SCALE GENOMIC DNA]</scope>
    <source>
        <strain evidence="1 2">NBRC 12865</strain>
    </source>
</reference>